<comment type="subcellular location">
    <subcellularLocation>
        <location evidence="1">Membrane</location>
        <topology evidence="1">Multi-pass membrane protein</topology>
    </subcellularLocation>
</comment>
<gene>
    <name evidence="8" type="ORF">ASPZODRAFT_64565</name>
</gene>
<dbReference type="AlphaFoldDB" id="A0A1L9SL14"/>
<evidence type="ECO:0000256" key="6">
    <source>
        <dbReference type="SAM" id="Phobius"/>
    </source>
</evidence>
<dbReference type="Pfam" id="PF20684">
    <property type="entry name" value="Fung_rhodopsin"/>
    <property type="match status" value="1"/>
</dbReference>
<feature type="transmembrane region" description="Helical" evidence="6">
    <location>
        <begin position="121"/>
        <end position="144"/>
    </location>
</feature>
<evidence type="ECO:0000313" key="9">
    <source>
        <dbReference type="Proteomes" id="UP000184188"/>
    </source>
</evidence>
<dbReference type="STRING" id="1073090.A0A1L9SL14"/>
<proteinExistence type="inferred from homology"/>
<dbReference type="GO" id="GO:0016020">
    <property type="term" value="C:membrane"/>
    <property type="evidence" value="ECO:0007669"/>
    <property type="project" value="UniProtKB-SubCell"/>
</dbReference>
<evidence type="ECO:0000256" key="3">
    <source>
        <dbReference type="ARBA" id="ARBA00022989"/>
    </source>
</evidence>
<dbReference type="InterPro" id="IPR049326">
    <property type="entry name" value="Rhodopsin_dom_fungi"/>
</dbReference>
<evidence type="ECO:0000256" key="5">
    <source>
        <dbReference type="ARBA" id="ARBA00038359"/>
    </source>
</evidence>
<dbReference type="PANTHER" id="PTHR33048">
    <property type="entry name" value="PTH11-LIKE INTEGRAL MEMBRANE PROTEIN (AFU_ORTHOLOGUE AFUA_5G11245)"/>
    <property type="match status" value="1"/>
</dbReference>
<protein>
    <recommendedName>
        <fullName evidence="7">Rhodopsin domain-containing protein</fullName>
    </recommendedName>
</protein>
<dbReference type="VEuPathDB" id="FungiDB:ASPZODRAFT_64565"/>
<dbReference type="InterPro" id="IPR052337">
    <property type="entry name" value="SAT4-like"/>
</dbReference>
<reference evidence="9" key="1">
    <citation type="journal article" date="2017" name="Genome Biol.">
        <title>Comparative genomics reveals high biological diversity and specific adaptations in the industrially and medically important fungal genus Aspergillus.</title>
        <authorList>
            <person name="de Vries R.P."/>
            <person name="Riley R."/>
            <person name="Wiebenga A."/>
            <person name="Aguilar-Osorio G."/>
            <person name="Amillis S."/>
            <person name="Uchima C.A."/>
            <person name="Anderluh G."/>
            <person name="Asadollahi M."/>
            <person name="Askin M."/>
            <person name="Barry K."/>
            <person name="Battaglia E."/>
            <person name="Bayram O."/>
            <person name="Benocci T."/>
            <person name="Braus-Stromeyer S.A."/>
            <person name="Caldana C."/>
            <person name="Canovas D."/>
            <person name="Cerqueira G.C."/>
            <person name="Chen F."/>
            <person name="Chen W."/>
            <person name="Choi C."/>
            <person name="Clum A."/>
            <person name="Dos Santos R.A."/>
            <person name="Damasio A.R."/>
            <person name="Diallinas G."/>
            <person name="Emri T."/>
            <person name="Fekete E."/>
            <person name="Flipphi M."/>
            <person name="Freyberg S."/>
            <person name="Gallo A."/>
            <person name="Gournas C."/>
            <person name="Habgood R."/>
            <person name="Hainaut M."/>
            <person name="Harispe M.L."/>
            <person name="Henrissat B."/>
            <person name="Hilden K.S."/>
            <person name="Hope R."/>
            <person name="Hossain A."/>
            <person name="Karabika E."/>
            <person name="Karaffa L."/>
            <person name="Karanyi Z."/>
            <person name="Krasevec N."/>
            <person name="Kuo A."/>
            <person name="Kusch H."/>
            <person name="LaButti K."/>
            <person name="Lagendijk E.L."/>
            <person name="Lapidus A."/>
            <person name="Levasseur A."/>
            <person name="Lindquist E."/>
            <person name="Lipzen A."/>
            <person name="Logrieco A.F."/>
            <person name="MacCabe A."/>
            <person name="Maekelae M.R."/>
            <person name="Malavazi I."/>
            <person name="Melin P."/>
            <person name="Meyer V."/>
            <person name="Mielnichuk N."/>
            <person name="Miskei M."/>
            <person name="Molnar A.P."/>
            <person name="Mule G."/>
            <person name="Ngan C.Y."/>
            <person name="Orejas M."/>
            <person name="Orosz E."/>
            <person name="Ouedraogo J.P."/>
            <person name="Overkamp K.M."/>
            <person name="Park H.-S."/>
            <person name="Perrone G."/>
            <person name="Piumi F."/>
            <person name="Punt P.J."/>
            <person name="Ram A.F."/>
            <person name="Ramon A."/>
            <person name="Rauscher S."/>
            <person name="Record E."/>
            <person name="Riano-Pachon D.M."/>
            <person name="Robert V."/>
            <person name="Roehrig J."/>
            <person name="Ruller R."/>
            <person name="Salamov A."/>
            <person name="Salih N.S."/>
            <person name="Samson R.A."/>
            <person name="Sandor E."/>
            <person name="Sanguinetti M."/>
            <person name="Schuetze T."/>
            <person name="Sepcic K."/>
            <person name="Shelest E."/>
            <person name="Sherlock G."/>
            <person name="Sophianopoulou V."/>
            <person name="Squina F.M."/>
            <person name="Sun H."/>
            <person name="Susca A."/>
            <person name="Todd R.B."/>
            <person name="Tsang A."/>
            <person name="Unkles S.E."/>
            <person name="van de Wiele N."/>
            <person name="van Rossen-Uffink D."/>
            <person name="Oliveira J.V."/>
            <person name="Vesth T.C."/>
            <person name="Visser J."/>
            <person name="Yu J.-H."/>
            <person name="Zhou M."/>
            <person name="Andersen M.R."/>
            <person name="Archer D.B."/>
            <person name="Baker S.E."/>
            <person name="Benoit I."/>
            <person name="Brakhage A.A."/>
            <person name="Braus G.H."/>
            <person name="Fischer R."/>
            <person name="Frisvad J.C."/>
            <person name="Goldman G.H."/>
            <person name="Houbraken J."/>
            <person name="Oakley B."/>
            <person name="Pocsi I."/>
            <person name="Scazzocchio C."/>
            <person name="Seiboth B."/>
            <person name="vanKuyk P.A."/>
            <person name="Wortman J."/>
            <person name="Dyer P.S."/>
            <person name="Grigoriev I.V."/>
        </authorList>
    </citation>
    <scope>NUCLEOTIDE SEQUENCE [LARGE SCALE GENOMIC DNA]</scope>
    <source>
        <strain evidence="9">CBS 506.65</strain>
    </source>
</reference>
<dbReference type="OrthoDB" id="3903189at2759"/>
<keyword evidence="9" id="KW-1185">Reference proteome</keyword>
<feature type="transmembrane region" description="Helical" evidence="6">
    <location>
        <begin position="37"/>
        <end position="55"/>
    </location>
</feature>
<keyword evidence="4 6" id="KW-0472">Membrane</keyword>
<feature type="domain" description="Rhodopsin" evidence="7">
    <location>
        <begin position="18"/>
        <end position="261"/>
    </location>
</feature>
<comment type="similarity">
    <text evidence="5">Belongs to the SAT4 family.</text>
</comment>
<dbReference type="PANTHER" id="PTHR33048:SF30">
    <property type="entry name" value="FAMILY DECARBOXYLASE, PUTATIVE (AFU_ORTHOLOGUE AFUA_7G00920)-RELATED"/>
    <property type="match status" value="1"/>
</dbReference>
<evidence type="ECO:0000256" key="4">
    <source>
        <dbReference type="ARBA" id="ARBA00023136"/>
    </source>
</evidence>
<evidence type="ECO:0000259" key="7">
    <source>
        <dbReference type="Pfam" id="PF20684"/>
    </source>
</evidence>
<dbReference type="EMBL" id="KV878340">
    <property type="protein sequence ID" value="OJJ47860.1"/>
    <property type="molecule type" value="Genomic_DNA"/>
</dbReference>
<sequence>MRESFVWFGVTSFVVLWRCVSRVILLGGLRHLLLEDYLMALTFAIYINFIVWVDIQTKYPKTNVLPPTGTKGMTAHEIHDRAWGSVATFVIEQSMIMIQWGCKACMMIVYYRLTCGLKDQIFVKILMGYTALGFVVVQICWYGVWCRPFTNYFAVKGDNSKQCETANNHLIMSYVFNVSSDLAMLLIPIPLFLRLQLLWTKKLALCVVFSLGIFVVVAATLSRYYCFSHPTSILWVYWYVREASTALIVTNIPNCYTLIRKILSLDGFTIFGTYVSFHHGTRHTATMPAIVTLSVSPTGPYRRQQEHEDSWRSEGGKRVTVDEHGLEIWQHTQVTVEV</sequence>
<name>A0A1L9SL14_9EURO</name>
<evidence type="ECO:0000256" key="2">
    <source>
        <dbReference type="ARBA" id="ARBA00022692"/>
    </source>
</evidence>
<organism evidence="8 9">
    <name type="scientific">Penicilliopsis zonata CBS 506.65</name>
    <dbReference type="NCBI Taxonomy" id="1073090"/>
    <lineage>
        <taxon>Eukaryota</taxon>
        <taxon>Fungi</taxon>
        <taxon>Dikarya</taxon>
        <taxon>Ascomycota</taxon>
        <taxon>Pezizomycotina</taxon>
        <taxon>Eurotiomycetes</taxon>
        <taxon>Eurotiomycetidae</taxon>
        <taxon>Eurotiales</taxon>
        <taxon>Aspergillaceae</taxon>
        <taxon>Penicilliopsis</taxon>
    </lineage>
</organism>
<evidence type="ECO:0000313" key="8">
    <source>
        <dbReference type="EMBL" id="OJJ47860.1"/>
    </source>
</evidence>
<feature type="transmembrane region" description="Helical" evidence="6">
    <location>
        <begin position="174"/>
        <end position="193"/>
    </location>
</feature>
<dbReference type="Proteomes" id="UP000184188">
    <property type="component" value="Unassembled WGS sequence"/>
</dbReference>
<evidence type="ECO:0000256" key="1">
    <source>
        <dbReference type="ARBA" id="ARBA00004141"/>
    </source>
</evidence>
<feature type="transmembrane region" description="Helical" evidence="6">
    <location>
        <begin position="205"/>
        <end position="225"/>
    </location>
</feature>
<dbReference type="GeneID" id="34615710"/>
<keyword evidence="2 6" id="KW-0812">Transmembrane</keyword>
<dbReference type="RefSeq" id="XP_022582370.1">
    <property type="nucleotide sequence ID" value="XM_022729246.1"/>
</dbReference>
<accession>A0A1L9SL14</accession>
<keyword evidence="3 6" id="KW-1133">Transmembrane helix</keyword>